<protein>
    <submittedName>
        <fullName evidence="2">Uncharacterized protein</fullName>
    </submittedName>
</protein>
<evidence type="ECO:0000313" key="2">
    <source>
        <dbReference type="EMBL" id="GBM23722.1"/>
    </source>
</evidence>
<feature type="compositionally biased region" description="Basic and acidic residues" evidence="1">
    <location>
        <begin position="10"/>
        <end position="27"/>
    </location>
</feature>
<organism evidence="2 3">
    <name type="scientific">Araneus ventricosus</name>
    <name type="common">Orbweaver spider</name>
    <name type="synonym">Epeira ventricosa</name>
    <dbReference type="NCBI Taxonomy" id="182803"/>
    <lineage>
        <taxon>Eukaryota</taxon>
        <taxon>Metazoa</taxon>
        <taxon>Ecdysozoa</taxon>
        <taxon>Arthropoda</taxon>
        <taxon>Chelicerata</taxon>
        <taxon>Arachnida</taxon>
        <taxon>Araneae</taxon>
        <taxon>Araneomorphae</taxon>
        <taxon>Entelegynae</taxon>
        <taxon>Araneoidea</taxon>
        <taxon>Araneidae</taxon>
        <taxon>Araneus</taxon>
    </lineage>
</organism>
<sequence length="109" mass="12619">MLATGTSRWSHLDKPAADRPDYRHQEGEVLPESASPAHYLTSVERRIPPRKRLTQVEVCQGYCLCLSELQEAPFHIENVRDTSKVKWMKRLGQPHLWSILGFGHYGRCY</sequence>
<evidence type="ECO:0000256" key="1">
    <source>
        <dbReference type="SAM" id="MobiDB-lite"/>
    </source>
</evidence>
<name>A0A4Y2E3N2_ARAVE</name>
<keyword evidence="3" id="KW-1185">Reference proteome</keyword>
<gene>
    <name evidence="2" type="ORF">AVEN_257633_1</name>
</gene>
<dbReference type="Proteomes" id="UP000499080">
    <property type="component" value="Unassembled WGS sequence"/>
</dbReference>
<evidence type="ECO:0000313" key="3">
    <source>
        <dbReference type="Proteomes" id="UP000499080"/>
    </source>
</evidence>
<proteinExistence type="predicted"/>
<accession>A0A4Y2E3N2</accession>
<comment type="caution">
    <text evidence="2">The sequence shown here is derived from an EMBL/GenBank/DDBJ whole genome shotgun (WGS) entry which is preliminary data.</text>
</comment>
<feature type="region of interest" description="Disordered" evidence="1">
    <location>
        <begin position="1"/>
        <end position="35"/>
    </location>
</feature>
<dbReference type="EMBL" id="BGPR01000502">
    <property type="protein sequence ID" value="GBM23722.1"/>
    <property type="molecule type" value="Genomic_DNA"/>
</dbReference>
<dbReference type="AlphaFoldDB" id="A0A4Y2E3N2"/>
<dbReference type="OrthoDB" id="10381070at2759"/>
<reference evidence="2 3" key="1">
    <citation type="journal article" date="2019" name="Sci. Rep.">
        <title>Orb-weaving spider Araneus ventricosus genome elucidates the spidroin gene catalogue.</title>
        <authorList>
            <person name="Kono N."/>
            <person name="Nakamura H."/>
            <person name="Ohtoshi R."/>
            <person name="Moran D.A.P."/>
            <person name="Shinohara A."/>
            <person name="Yoshida Y."/>
            <person name="Fujiwara M."/>
            <person name="Mori M."/>
            <person name="Tomita M."/>
            <person name="Arakawa K."/>
        </authorList>
    </citation>
    <scope>NUCLEOTIDE SEQUENCE [LARGE SCALE GENOMIC DNA]</scope>
</reference>